<keyword evidence="3" id="KW-1185">Reference proteome</keyword>
<sequence length="99" mass="11082">MSHWLQEVAFLLITLFLSSLLRVLVGAWTCRFGHTLVPPGLYRRGPGPECNFLKTQSGNPALRLCSTWWDANEKDEKAPYTSGPYPSLRCPASASTVYH</sequence>
<proteinExistence type="predicted"/>
<feature type="region of interest" description="Disordered" evidence="1">
    <location>
        <begin position="76"/>
        <end position="99"/>
    </location>
</feature>
<comment type="caution">
    <text evidence="2">The sequence shown here is derived from an EMBL/GenBank/DDBJ whole genome shotgun (WGS) entry which is preliminary data.</text>
</comment>
<gene>
    <name evidence="2" type="primary">Duox_3</name>
    <name evidence="2" type="ORF">E2C01_002473</name>
</gene>
<evidence type="ECO:0000313" key="2">
    <source>
        <dbReference type="EMBL" id="MPC09855.1"/>
    </source>
</evidence>
<protein>
    <submittedName>
        <fullName evidence="2">Dual oxidase</fullName>
    </submittedName>
</protein>
<dbReference type="EMBL" id="VSRR010000089">
    <property type="protein sequence ID" value="MPC09855.1"/>
    <property type="molecule type" value="Genomic_DNA"/>
</dbReference>
<dbReference type="OrthoDB" id="6365580at2759"/>
<dbReference type="AlphaFoldDB" id="A0A5B7CKN5"/>
<evidence type="ECO:0000313" key="3">
    <source>
        <dbReference type="Proteomes" id="UP000324222"/>
    </source>
</evidence>
<reference evidence="2 3" key="1">
    <citation type="submission" date="2019-05" db="EMBL/GenBank/DDBJ databases">
        <title>Another draft genome of Portunus trituberculatus and its Hox gene families provides insights of decapod evolution.</title>
        <authorList>
            <person name="Jeong J.-H."/>
            <person name="Song I."/>
            <person name="Kim S."/>
            <person name="Choi T."/>
            <person name="Kim D."/>
            <person name="Ryu S."/>
            <person name="Kim W."/>
        </authorList>
    </citation>
    <scope>NUCLEOTIDE SEQUENCE [LARGE SCALE GENOMIC DNA]</scope>
    <source>
        <tissue evidence="2">Muscle</tissue>
    </source>
</reference>
<organism evidence="2 3">
    <name type="scientific">Portunus trituberculatus</name>
    <name type="common">Swimming crab</name>
    <name type="synonym">Neptunus trituberculatus</name>
    <dbReference type="NCBI Taxonomy" id="210409"/>
    <lineage>
        <taxon>Eukaryota</taxon>
        <taxon>Metazoa</taxon>
        <taxon>Ecdysozoa</taxon>
        <taxon>Arthropoda</taxon>
        <taxon>Crustacea</taxon>
        <taxon>Multicrustacea</taxon>
        <taxon>Malacostraca</taxon>
        <taxon>Eumalacostraca</taxon>
        <taxon>Eucarida</taxon>
        <taxon>Decapoda</taxon>
        <taxon>Pleocyemata</taxon>
        <taxon>Brachyura</taxon>
        <taxon>Eubrachyura</taxon>
        <taxon>Portunoidea</taxon>
        <taxon>Portunidae</taxon>
        <taxon>Portuninae</taxon>
        <taxon>Portunus</taxon>
    </lineage>
</organism>
<accession>A0A5B7CKN5</accession>
<evidence type="ECO:0000256" key="1">
    <source>
        <dbReference type="SAM" id="MobiDB-lite"/>
    </source>
</evidence>
<dbReference type="Proteomes" id="UP000324222">
    <property type="component" value="Unassembled WGS sequence"/>
</dbReference>
<name>A0A5B7CKN5_PORTR</name>